<proteinExistence type="predicted"/>
<keyword evidence="2" id="KW-0472">Membrane</keyword>
<evidence type="ECO:0000313" key="3">
    <source>
        <dbReference type="EMBL" id="CAA2615611.1"/>
    </source>
</evidence>
<feature type="transmembrane region" description="Helical" evidence="2">
    <location>
        <begin position="63"/>
        <end position="84"/>
    </location>
</feature>
<dbReference type="EMBL" id="LR746265">
    <property type="protein sequence ID" value="CAA7390562.1"/>
    <property type="molecule type" value="Genomic_DNA"/>
</dbReference>
<dbReference type="AlphaFoldDB" id="A0A7I8ID54"/>
<keyword evidence="5" id="KW-1185">Reference proteome</keyword>
<evidence type="ECO:0000256" key="2">
    <source>
        <dbReference type="SAM" id="Phobius"/>
    </source>
</evidence>
<protein>
    <submittedName>
        <fullName evidence="3">Uncharacterized protein</fullName>
    </submittedName>
</protein>
<accession>A0A7I8ID54</accession>
<evidence type="ECO:0000256" key="1">
    <source>
        <dbReference type="SAM" id="MobiDB-lite"/>
    </source>
</evidence>
<feature type="region of interest" description="Disordered" evidence="1">
    <location>
        <begin position="1"/>
        <end position="29"/>
    </location>
</feature>
<feature type="transmembrane region" description="Helical" evidence="2">
    <location>
        <begin position="135"/>
        <end position="155"/>
    </location>
</feature>
<evidence type="ECO:0000313" key="4">
    <source>
        <dbReference type="EMBL" id="CAA7390562.1"/>
    </source>
</evidence>
<feature type="transmembrane region" description="Helical" evidence="2">
    <location>
        <begin position="105"/>
        <end position="129"/>
    </location>
</feature>
<gene>
    <name evidence="3" type="ORF">SI7747_02001864</name>
    <name evidence="4" type="ORF">SI8410_02002024</name>
</gene>
<keyword evidence="2" id="KW-1133">Transmembrane helix</keyword>
<name>A0A7I8ID54_SPIIN</name>
<evidence type="ECO:0000313" key="5">
    <source>
        <dbReference type="Proteomes" id="UP000663760"/>
    </source>
</evidence>
<keyword evidence="2" id="KW-0812">Transmembrane</keyword>
<organism evidence="3">
    <name type="scientific">Spirodela intermedia</name>
    <name type="common">Intermediate duckweed</name>
    <dbReference type="NCBI Taxonomy" id="51605"/>
    <lineage>
        <taxon>Eukaryota</taxon>
        <taxon>Viridiplantae</taxon>
        <taxon>Streptophyta</taxon>
        <taxon>Embryophyta</taxon>
        <taxon>Tracheophyta</taxon>
        <taxon>Spermatophyta</taxon>
        <taxon>Magnoliopsida</taxon>
        <taxon>Liliopsida</taxon>
        <taxon>Araceae</taxon>
        <taxon>Lemnoideae</taxon>
        <taxon>Spirodela</taxon>
    </lineage>
</organism>
<feature type="transmembrane region" description="Helical" evidence="2">
    <location>
        <begin position="34"/>
        <end position="51"/>
    </location>
</feature>
<sequence>MAFTHHSGGGSPAAQQQPPPGGGTRGGEQDRRSCQALAALLIPVSFALLVAQPPQPGRLLFEVYMASILLMFFTGILLIGLSTLTCERAPKMINMTVEKLASLRAWATWVGSVSLLVVLVLWCCLQLPSSSLIRVGLLFVTMLLIATTPLLLLGWSEYRASSPPPIAEHR</sequence>
<dbReference type="EMBL" id="LR743589">
    <property type="protein sequence ID" value="CAA2615611.1"/>
    <property type="molecule type" value="Genomic_DNA"/>
</dbReference>
<reference evidence="3" key="1">
    <citation type="submission" date="2019-12" db="EMBL/GenBank/DDBJ databases">
        <authorList>
            <person name="Scholz U."/>
            <person name="Mascher M."/>
            <person name="Fiebig A."/>
        </authorList>
    </citation>
    <scope>NUCLEOTIDE SEQUENCE</scope>
</reference>
<dbReference type="Proteomes" id="UP000663760">
    <property type="component" value="Chromosome 2"/>
</dbReference>